<proteinExistence type="predicted"/>
<name>A0ABP1QWN4_9HEXA</name>
<keyword evidence="1" id="KW-1133">Transmembrane helix</keyword>
<evidence type="ECO:0000313" key="2">
    <source>
        <dbReference type="EMBL" id="CAL8113439.1"/>
    </source>
</evidence>
<comment type="caution">
    <text evidence="2">The sequence shown here is derived from an EMBL/GenBank/DDBJ whole genome shotgun (WGS) entry which is preliminary data.</text>
</comment>
<feature type="transmembrane region" description="Helical" evidence="1">
    <location>
        <begin position="6"/>
        <end position="26"/>
    </location>
</feature>
<evidence type="ECO:0000313" key="3">
    <source>
        <dbReference type="Proteomes" id="UP001642540"/>
    </source>
</evidence>
<dbReference type="EMBL" id="CAXLJM020000049">
    <property type="protein sequence ID" value="CAL8113439.1"/>
    <property type="molecule type" value="Genomic_DNA"/>
</dbReference>
<protein>
    <submittedName>
        <fullName evidence="2">Uncharacterized protein</fullName>
    </submittedName>
</protein>
<keyword evidence="1" id="KW-0812">Transmembrane</keyword>
<dbReference type="Proteomes" id="UP001642540">
    <property type="component" value="Unassembled WGS sequence"/>
</dbReference>
<keyword evidence="3" id="KW-1185">Reference proteome</keyword>
<accession>A0ABP1QWN4</accession>
<gene>
    <name evidence="2" type="ORF">ODALV1_LOCUS16018</name>
</gene>
<keyword evidence="1" id="KW-0472">Membrane</keyword>
<reference evidence="2 3" key="1">
    <citation type="submission" date="2024-08" db="EMBL/GenBank/DDBJ databases">
        <authorList>
            <person name="Cucini C."/>
            <person name="Frati F."/>
        </authorList>
    </citation>
    <scope>NUCLEOTIDE SEQUENCE [LARGE SCALE GENOMIC DNA]</scope>
</reference>
<evidence type="ECO:0000256" key="1">
    <source>
        <dbReference type="SAM" id="Phobius"/>
    </source>
</evidence>
<sequence>MNLHEFGLLVIIILLLLCIIILCSICSMKVYKFLYGTFDTKDNLSMKVGGIPRSFNHSLDSRAIQTRIKYLRKPYKKMKESQAKNMPAIVEVNTPADSEYSDANKGEFEESNEKVSICPDNGGVSNFWKRETIIIL</sequence>
<organism evidence="2 3">
    <name type="scientific">Orchesella dallaii</name>
    <dbReference type="NCBI Taxonomy" id="48710"/>
    <lineage>
        <taxon>Eukaryota</taxon>
        <taxon>Metazoa</taxon>
        <taxon>Ecdysozoa</taxon>
        <taxon>Arthropoda</taxon>
        <taxon>Hexapoda</taxon>
        <taxon>Collembola</taxon>
        <taxon>Entomobryomorpha</taxon>
        <taxon>Entomobryoidea</taxon>
        <taxon>Orchesellidae</taxon>
        <taxon>Orchesellinae</taxon>
        <taxon>Orchesella</taxon>
    </lineage>
</organism>